<organism evidence="1">
    <name type="scientific">Arundo donax</name>
    <name type="common">Giant reed</name>
    <name type="synonym">Donax arundinaceus</name>
    <dbReference type="NCBI Taxonomy" id="35708"/>
    <lineage>
        <taxon>Eukaryota</taxon>
        <taxon>Viridiplantae</taxon>
        <taxon>Streptophyta</taxon>
        <taxon>Embryophyta</taxon>
        <taxon>Tracheophyta</taxon>
        <taxon>Spermatophyta</taxon>
        <taxon>Magnoliopsida</taxon>
        <taxon>Liliopsida</taxon>
        <taxon>Poales</taxon>
        <taxon>Poaceae</taxon>
        <taxon>PACMAD clade</taxon>
        <taxon>Arundinoideae</taxon>
        <taxon>Arundineae</taxon>
        <taxon>Arundo</taxon>
    </lineage>
</organism>
<dbReference type="EMBL" id="GBRH01221327">
    <property type="protein sequence ID" value="JAD76568.1"/>
    <property type="molecule type" value="Transcribed_RNA"/>
</dbReference>
<protein>
    <submittedName>
        <fullName evidence="1">Uncharacterized protein</fullName>
    </submittedName>
</protein>
<evidence type="ECO:0000313" key="1">
    <source>
        <dbReference type="EMBL" id="JAD76568.1"/>
    </source>
</evidence>
<sequence>MILWSKCTGFITPVTAAAQWNHNVAFPAHIEDWILYLDQRGNFVLTLTPTRRM</sequence>
<reference evidence="1" key="1">
    <citation type="submission" date="2014-09" db="EMBL/GenBank/DDBJ databases">
        <authorList>
            <person name="Magalhaes I.L.F."/>
            <person name="Oliveira U."/>
            <person name="Santos F.R."/>
            <person name="Vidigal T.H.D.A."/>
            <person name="Brescovit A.D."/>
            <person name="Santos A.J."/>
        </authorList>
    </citation>
    <scope>NUCLEOTIDE SEQUENCE</scope>
    <source>
        <tissue evidence="1">Shoot tissue taken approximately 20 cm above the soil surface</tissue>
    </source>
</reference>
<name>A0A0A9CQ59_ARUDO</name>
<reference evidence="1" key="2">
    <citation type="journal article" date="2015" name="Data Brief">
        <title>Shoot transcriptome of the giant reed, Arundo donax.</title>
        <authorList>
            <person name="Barrero R.A."/>
            <person name="Guerrero F.D."/>
            <person name="Moolhuijzen P."/>
            <person name="Goolsby J.A."/>
            <person name="Tidwell J."/>
            <person name="Bellgard S.E."/>
            <person name="Bellgard M.I."/>
        </authorList>
    </citation>
    <scope>NUCLEOTIDE SEQUENCE</scope>
    <source>
        <tissue evidence="1">Shoot tissue taken approximately 20 cm above the soil surface</tissue>
    </source>
</reference>
<proteinExistence type="predicted"/>
<dbReference type="AlphaFoldDB" id="A0A0A9CQ59"/>
<accession>A0A0A9CQ59</accession>